<keyword evidence="1" id="KW-0805">Transcription regulation</keyword>
<keyword evidence="2" id="KW-0238">DNA-binding</keyword>
<dbReference type="PANTHER" id="PTHR43280">
    <property type="entry name" value="ARAC-FAMILY TRANSCRIPTIONAL REGULATOR"/>
    <property type="match status" value="1"/>
</dbReference>
<evidence type="ECO:0000256" key="1">
    <source>
        <dbReference type="ARBA" id="ARBA00023015"/>
    </source>
</evidence>
<evidence type="ECO:0000313" key="5">
    <source>
        <dbReference type="EMBL" id="PXY02158.1"/>
    </source>
</evidence>
<dbReference type="InterPro" id="IPR018060">
    <property type="entry name" value="HTH_AraC"/>
</dbReference>
<dbReference type="PANTHER" id="PTHR43280:SF32">
    <property type="entry name" value="TRANSCRIPTIONAL REGULATORY PROTEIN"/>
    <property type="match status" value="1"/>
</dbReference>
<dbReference type="InterPro" id="IPR037923">
    <property type="entry name" value="HTH-like"/>
</dbReference>
<evidence type="ECO:0000259" key="4">
    <source>
        <dbReference type="PROSITE" id="PS01124"/>
    </source>
</evidence>
<dbReference type="SUPFAM" id="SSF51215">
    <property type="entry name" value="Regulatory protein AraC"/>
    <property type="match status" value="1"/>
</dbReference>
<organism evidence="5 6">
    <name type="scientific">Marinifilum breve</name>
    <dbReference type="NCBI Taxonomy" id="2184082"/>
    <lineage>
        <taxon>Bacteria</taxon>
        <taxon>Pseudomonadati</taxon>
        <taxon>Bacteroidota</taxon>
        <taxon>Bacteroidia</taxon>
        <taxon>Marinilabiliales</taxon>
        <taxon>Marinifilaceae</taxon>
    </lineage>
</organism>
<evidence type="ECO:0000313" key="6">
    <source>
        <dbReference type="Proteomes" id="UP000248079"/>
    </source>
</evidence>
<feature type="domain" description="HTH araC/xylS-type" evidence="4">
    <location>
        <begin position="185"/>
        <end position="283"/>
    </location>
</feature>
<gene>
    <name evidence="5" type="ORF">DF185_05805</name>
</gene>
<dbReference type="GO" id="GO:0003700">
    <property type="term" value="F:DNA-binding transcription factor activity"/>
    <property type="evidence" value="ECO:0007669"/>
    <property type="project" value="InterPro"/>
</dbReference>
<dbReference type="SUPFAM" id="SSF46689">
    <property type="entry name" value="Homeodomain-like"/>
    <property type="match status" value="1"/>
</dbReference>
<dbReference type="Pfam" id="PF12833">
    <property type="entry name" value="HTH_18"/>
    <property type="match status" value="1"/>
</dbReference>
<comment type="caution">
    <text evidence="5">The sequence shown here is derived from an EMBL/GenBank/DDBJ whole genome shotgun (WGS) entry which is preliminary data.</text>
</comment>
<sequence length="284" mass="33459">MSETNIPKYNFNNKSSKLGLEIIPLQRILEHSQRNNHKAHRLNFYQILIFTKGRGVHEVDFEKIAYSENTVIPVAMGQVQRFSDNDQADGYALLFKPDFIIKGDMDYQYLYDYSIFTHSIKPVSNIANKEVYSLLQEMIIEQNKDDLFDTSDYQRNLLKNFLIQLERNKRQRVDIVCNDSFDLYIRFKKIVEEKISYKLRVGDICDELNVTTKQLNAAIKLFVSANAKQFIEDRLVLEIKRLLGYTTLSIKEIAFEIGFEDPTNFTKYFKNRVNMLPTEYQKQL</sequence>
<dbReference type="GO" id="GO:0043565">
    <property type="term" value="F:sequence-specific DNA binding"/>
    <property type="evidence" value="ECO:0007669"/>
    <property type="project" value="InterPro"/>
</dbReference>
<proteinExistence type="predicted"/>
<dbReference type="PROSITE" id="PS01124">
    <property type="entry name" value="HTH_ARAC_FAMILY_2"/>
    <property type="match status" value="1"/>
</dbReference>
<dbReference type="Gene3D" id="1.10.10.60">
    <property type="entry name" value="Homeodomain-like"/>
    <property type="match status" value="1"/>
</dbReference>
<dbReference type="AlphaFoldDB" id="A0A2V4A0G9"/>
<name>A0A2V4A0G9_9BACT</name>
<keyword evidence="3" id="KW-0804">Transcription</keyword>
<reference evidence="5 6" key="1">
    <citation type="submission" date="2018-05" db="EMBL/GenBank/DDBJ databases">
        <title>Marinifilum breve JC075T sp. nov., a marine bacterium isolated from Yongle Blue Hole in the South China Sea.</title>
        <authorList>
            <person name="Fu T."/>
        </authorList>
    </citation>
    <scope>NUCLEOTIDE SEQUENCE [LARGE SCALE GENOMIC DNA]</scope>
    <source>
        <strain evidence="5 6">JC075</strain>
    </source>
</reference>
<dbReference type="SMART" id="SM00342">
    <property type="entry name" value="HTH_ARAC"/>
    <property type="match status" value="1"/>
</dbReference>
<dbReference type="EMBL" id="QFLI01000002">
    <property type="protein sequence ID" value="PXY02158.1"/>
    <property type="molecule type" value="Genomic_DNA"/>
</dbReference>
<dbReference type="OrthoDB" id="1096411at2"/>
<evidence type="ECO:0000256" key="3">
    <source>
        <dbReference type="ARBA" id="ARBA00023163"/>
    </source>
</evidence>
<dbReference type="InterPro" id="IPR020449">
    <property type="entry name" value="Tscrpt_reg_AraC-type_HTH"/>
</dbReference>
<evidence type="ECO:0000256" key="2">
    <source>
        <dbReference type="ARBA" id="ARBA00023125"/>
    </source>
</evidence>
<dbReference type="InterPro" id="IPR009057">
    <property type="entry name" value="Homeodomain-like_sf"/>
</dbReference>
<keyword evidence="6" id="KW-1185">Reference proteome</keyword>
<protein>
    <recommendedName>
        <fullName evidence="4">HTH araC/xylS-type domain-containing protein</fullName>
    </recommendedName>
</protein>
<dbReference type="RefSeq" id="WP_110359792.1">
    <property type="nucleotide sequence ID" value="NZ_QFLI01000002.1"/>
</dbReference>
<dbReference type="PRINTS" id="PR00032">
    <property type="entry name" value="HTHARAC"/>
</dbReference>
<accession>A0A2V4A0G9</accession>
<dbReference type="Proteomes" id="UP000248079">
    <property type="component" value="Unassembled WGS sequence"/>
</dbReference>